<dbReference type="STRING" id="4533.J3KWN1"/>
<dbReference type="Pfam" id="PF01190">
    <property type="entry name" value="Pollen_Ole_e_1"/>
    <property type="match status" value="1"/>
</dbReference>
<dbReference type="PANTHER" id="PTHR33470">
    <property type="entry name" value="OS01G0164075 PROTEIN"/>
    <property type="match status" value="1"/>
</dbReference>
<name>J3KWN1_ORYBR</name>
<dbReference type="EnsemblPlants" id="OB01G13870.1">
    <property type="protein sequence ID" value="OB01G13870.1"/>
    <property type="gene ID" value="OB01G13870"/>
</dbReference>
<dbReference type="Proteomes" id="UP000006038">
    <property type="component" value="Chromosome 1"/>
</dbReference>
<dbReference type="HOGENOM" id="CLU_128430_0_0_1"/>
<keyword evidence="1" id="KW-0732">Signal</keyword>
<sequence>MESCAHRNSWSLGGDTPLPGAKVSVPCRDAKNRVVWWRLAVADRSGYFLAEFDVTEVSGFFEGDPRRACYARLLASPDCGCNELTNINLGIEGAPLRDEGKRWAGQGYENVVYAAGPLAFRPSKCPPKHPF</sequence>
<accession>J3KWN1</accession>
<dbReference type="eggNOG" id="ENOG502RY0E">
    <property type="taxonomic scope" value="Eukaryota"/>
</dbReference>
<dbReference type="Gramene" id="OB01G13870.1">
    <property type="protein sequence ID" value="OB01G13870.1"/>
    <property type="gene ID" value="OB01G13870"/>
</dbReference>
<proteinExistence type="predicted"/>
<dbReference type="PANTHER" id="PTHR33470:SF4">
    <property type="entry name" value="OS01G0164025 PROTEIN"/>
    <property type="match status" value="1"/>
</dbReference>
<organism evidence="2">
    <name type="scientific">Oryza brachyantha</name>
    <name type="common">malo sina</name>
    <dbReference type="NCBI Taxonomy" id="4533"/>
    <lineage>
        <taxon>Eukaryota</taxon>
        <taxon>Viridiplantae</taxon>
        <taxon>Streptophyta</taxon>
        <taxon>Embryophyta</taxon>
        <taxon>Tracheophyta</taxon>
        <taxon>Spermatophyta</taxon>
        <taxon>Magnoliopsida</taxon>
        <taxon>Liliopsida</taxon>
        <taxon>Poales</taxon>
        <taxon>Poaceae</taxon>
        <taxon>BOP clade</taxon>
        <taxon>Oryzoideae</taxon>
        <taxon>Oryzeae</taxon>
        <taxon>Oryzinae</taxon>
        <taxon>Oryza</taxon>
    </lineage>
</organism>
<reference evidence="2" key="1">
    <citation type="journal article" date="2013" name="Nat. Commun.">
        <title>Whole-genome sequencing of Oryza brachyantha reveals mechanisms underlying Oryza genome evolution.</title>
        <authorList>
            <person name="Chen J."/>
            <person name="Huang Q."/>
            <person name="Gao D."/>
            <person name="Wang J."/>
            <person name="Lang Y."/>
            <person name="Liu T."/>
            <person name="Li B."/>
            <person name="Bai Z."/>
            <person name="Luis Goicoechea J."/>
            <person name="Liang C."/>
            <person name="Chen C."/>
            <person name="Zhang W."/>
            <person name="Sun S."/>
            <person name="Liao Y."/>
            <person name="Zhang X."/>
            <person name="Yang L."/>
            <person name="Song C."/>
            <person name="Wang M."/>
            <person name="Shi J."/>
            <person name="Liu G."/>
            <person name="Liu J."/>
            <person name="Zhou H."/>
            <person name="Zhou W."/>
            <person name="Yu Q."/>
            <person name="An N."/>
            <person name="Chen Y."/>
            <person name="Cai Q."/>
            <person name="Wang B."/>
            <person name="Liu B."/>
            <person name="Min J."/>
            <person name="Huang Y."/>
            <person name="Wu H."/>
            <person name="Li Z."/>
            <person name="Zhang Y."/>
            <person name="Yin Y."/>
            <person name="Song W."/>
            <person name="Jiang J."/>
            <person name="Jackson S.A."/>
            <person name="Wing R.A."/>
            <person name="Wang J."/>
            <person name="Chen M."/>
        </authorList>
    </citation>
    <scope>NUCLEOTIDE SEQUENCE [LARGE SCALE GENOMIC DNA]</scope>
    <source>
        <strain evidence="2">cv. IRGC 101232</strain>
    </source>
</reference>
<evidence type="ECO:0000313" key="3">
    <source>
        <dbReference type="Proteomes" id="UP000006038"/>
    </source>
</evidence>
<dbReference type="OMA" id="AFRPANC"/>
<protein>
    <submittedName>
        <fullName evidence="2">Uncharacterized protein</fullName>
    </submittedName>
</protein>
<dbReference type="AlphaFoldDB" id="J3KWN1"/>
<keyword evidence="3" id="KW-1185">Reference proteome</keyword>
<dbReference type="GO" id="GO:0071944">
    <property type="term" value="C:cell periphery"/>
    <property type="evidence" value="ECO:0007669"/>
    <property type="project" value="TreeGrafter"/>
</dbReference>
<evidence type="ECO:0000313" key="2">
    <source>
        <dbReference type="EnsemblPlants" id="OB01G13870.1"/>
    </source>
</evidence>
<reference evidence="2" key="2">
    <citation type="submission" date="2013-04" db="UniProtKB">
        <authorList>
            <consortium name="EnsemblPlants"/>
        </authorList>
    </citation>
    <scope>IDENTIFICATION</scope>
</reference>
<evidence type="ECO:0000256" key="1">
    <source>
        <dbReference type="ARBA" id="ARBA00022729"/>
    </source>
</evidence>